<organism evidence="1 2">
    <name type="scientific">Callosobruchus maculatus</name>
    <name type="common">Southern cowpea weevil</name>
    <name type="synonym">Pulse bruchid</name>
    <dbReference type="NCBI Taxonomy" id="64391"/>
    <lineage>
        <taxon>Eukaryota</taxon>
        <taxon>Metazoa</taxon>
        <taxon>Ecdysozoa</taxon>
        <taxon>Arthropoda</taxon>
        <taxon>Hexapoda</taxon>
        <taxon>Insecta</taxon>
        <taxon>Pterygota</taxon>
        <taxon>Neoptera</taxon>
        <taxon>Endopterygota</taxon>
        <taxon>Coleoptera</taxon>
        <taxon>Polyphaga</taxon>
        <taxon>Cucujiformia</taxon>
        <taxon>Chrysomeloidea</taxon>
        <taxon>Chrysomelidae</taxon>
        <taxon>Bruchinae</taxon>
        <taxon>Bruchini</taxon>
        <taxon>Callosobruchus</taxon>
    </lineage>
</organism>
<sequence>MNYSHKHLNRQRVNHRREKFLTLRMINAPVREWATAIKLTA</sequence>
<evidence type="ECO:0000313" key="1">
    <source>
        <dbReference type="EMBL" id="VEN42468.1"/>
    </source>
</evidence>
<dbReference type="EMBL" id="CAACVG010006902">
    <property type="protein sequence ID" value="VEN42468.1"/>
    <property type="molecule type" value="Genomic_DNA"/>
</dbReference>
<dbReference type="Proteomes" id="UP000410492">
    <property type="component" value="Unassembled WGS sequence"/>
</dbReference>
<name>A0A653C4K9_CALMS</name>
<dbReference type="OrthoDB" id="10366835at2759"/>
<gene>
    <name evidence="1" type="ORF">CALMAC_LOCUS5938</name>
</gene>
<accession>A0A653C4K9</accession>
<reference evidence="1 2" key="1">
    <citation type="submission" date="2019-01" db="EMBL/GenBank/DDBJ databases">
        <authorList>
            <person name="Sayadi A."/>
        </authorList>
    </citation>
    <scope>NUCLEOTIDE SEQUENCE [LARGE SCALE GENOMIC DNA]</scope>
</reference>
<dbReference type="AlphaFoldDB" id="A0A653C4K9"/>
<protein>
    <submittedName>
        <fullName evidence="1">Uncharacterized protein</fullName>
    </submittedName>
</protein>
<keyword evidence="2" id="KW-1185">Reference proteome</keyword>
<evidence type="ECO:0000313" key="2">
    <source>
        <dbReference type="Proteomes" id="UP000410492"/>
    </source>
</evidence>
<proteinExistence type="predicted"/>